<reference evidence="4 5" key="1">
    <citation type="submission" date="2016-10" db="EMBL/GenBank/DDBJ databases">
        <authorList>
            <person name="Varghese N."/>
            <person name="Submissions S."/>
        </authorList>
    </citation>
    <scope>NUCLEOTIDE SEQUENCE [LARGE SCALE GENOMIC DNA]</scope>
    <source>
        <strain evidence="4 5">CGMCC 1.6497</strain>
    </source>
</reference>
<comment type="similarity">
    <text evidence="1">Belongs to the NodU/CmcH family.</text>
</comment>
<proteinExistence type="inferred from homology"/>
<dbReference type="Gene3D" id="3.30.420.40">
    <property type="match status" value="2"/>
</dbReference>
<organism evidence="4 5">
    <name type="scientific">Filomicrobium insigne</name>
    <dbReference type="NCBI Taxonomy" id="418854"/>
    <lineage>
        <taxon>Bacteria</taxon>
        <taxon>Pseudomonadati</taxon>
        <taxon>Pseudomonadota</taxon>
        <taxon>Alphaproteobacteria</taxon>
        <taxon>Hyphomicrobiales</taxon>
        <taxon>Hyphomicrobiaceae</taxon>
        <taxon>Filomicrobium</taxon>
    </lineage>
</organism>
<dbReference type="Gene3D" id="3.90.870.20">
    <property type="entry name" value="Carbamoyltransferase, C-terminal domain"/>
    <property type="match status" value="1"/>
</dbReference>
<feature type="domain" description="Carbamoyltransferase C-terminal" evidence="3">
    <location>
        <begin position="391"/>
        <end position="557"/>
    </location>
</feature>
<dbReference type="CDD" id="cd24098">
    <property type="entry name" value="ASKHA_NBD_TobZ_N"/>
    <property type="match status" value="1"/>
</dbReference>
<sequence>MAVFVGISAHYHDSACCLIKDGHLVAAAEEERFTRIKHDNGIPSNAFRYCLREAGVTIADVTSLAYYENPAKKVARQLWAGLPGILNNPKQRFRIDPGRAQDEIRDCLGYDREIEFVDHHLSHAASAFYFSGFDEADIFTVDGVGEWATTTYGRGVDRKIDLFEEVSFPHSLGLFYSTITAYLGFEVNDAEYKVMGLAPYGSPRYLDKVLQLIDCWDGGQYRLNMEYFDFLGGDRMYSDRLCEHFGEPPRVPESELAQFHKDMAASVQRALEVILLDKVAYLHARHPTENLCMAGGVALNCVANGKVLREGPFKRLFVQPAASDAGGALGAAAVACVRHGEDRLSRERQKHVYLGPKFSARDVARVVNPSPLKQCALDYSEDPEGLIQATAERLADGKVIGWFQGRMEFGPRALGARSIIADPRRPEMRDRINALVKMREAFRPFAPAVLESKMAEHFEIDHSSPFMLETCRVVSSLALPAITHVDQSARVQTVNEHTNKRFHDLLIAFDKLTGCPILLNTSFNLRGDAIVLEPIHAIWTFAISNIDALVMEDFIIDRTERPEAWSEIIEMMGARLKKKRRAADAGRANVYSFL</sequence>
<keyword evidence="5" id="KW-1185">Reference proteome</keyword>
<dbReference type="RefSeq" id="WP_090229970.1">
    <property type="nucleotide sequence ID" value="NZ_FNJC01000004.1"/>
</dbReference>
<comment type="caution">
    <text evidence="4">The sequence shown here is derived from an EMBL/GenBank/DDBJ whole genome shotgun (WGS) entry which is preliminary data.</text>
</comment>
<dbReference type="Pfam" id="PF02543">
    <property type="entry name" value="Carbam_trans_N"/>
    <property type="match status" value="1"/>
</dbReference>
<dbReference type="Proteomes" id="UP000198795">
    <property type="component" value="Unassembled WGS sequence"/>
</dbReference>
<evidence type="ECO:0000313" key="5">
    <source>
        <dbReference type="Proteomes" id="UP000198795"/>
    </source>
</evidence>
<accession>A0A1H0SZ20</accession>
<dbReference type="InterPro" id="IPR038152">
    <property type="entry name" value="Carbam_trans_C_sf"/>
</dbReference>
<dbReference type="PANTHER" id="PTHR34847:SF1">
    <property type="entry name" value="NODULATION PROTEIN U"/>
    <property type="match status" value="1"/>
</dbReference>
<dbReference type="InterPro" id="IPR043129">
    <property type="entry name" value="ATPase_NBD"/>
</dbReference>
<dbReference type="InterPro" id="IPR003696">
    <property type="entry name" value="Carbtransf_dom"/>
</dbReference>
<name>A0A1H0SZ20_9HYPH</name>
<dbReference type="PANTHER" id="PTHR34847">
    <property type="entry name" value="NODULATION PROTEIN U"/>
    <property type="match status" value="1"/>
</dbReference>
<protein>
    <submittedName>
        <fullName evidence="4">Carbamoyltransferase</fullName>
    </submittedName>
</protein>
<evidence type="ECO:0000256" key="1">
    <source>
        <dbReference type="ARBA" id="ARBA00006129"/>
    </source>
</evidence>
<gene>
    <name evidence="4" type="ORF">SAMN04488061_3094</name>
</gene>
<dbReference type="InterPro" id="IPR031730">
    <property type="entry name" value="Carbam_trans_C"/>
</dbReference>
<evidence type="ECO:0000259" key="2">
    <source>
        <dbReference type="Pfam" id="PF02543"/>
    </source>
</evidence>
<evidence type="ECO:0000313" key="4">
    <source>
        <dbReference type="EMBL" id="SDP46954.1"/>
    </source>
</evidence>
<dbReference type="Pfam" id="PF16861">
    <property type="entry name" value="Carbam_trans_C"/>
    <property type="match status" value="1"/>
</dbReference>
<dbReference type="InterPro" id="IPR051338">
    <property type="entry name" value="NodU/CmcH_Carbamoyltrnsfr"/>
</dbReference>
<evidence type="ECO:0000259" key="3">
    <source>
        <dbReference type="Pfam" id="PF16861"/>
    </source>
</evidence>
<feature type="domain" description="Carbamoyltransferase" evidence="2">
    <location>
        <begin position="5"/>
        <end position="332"/>
    </location>
</feature>
<dbReference type="SUPFAM" id="SSF53067">
    <property type="entry name" value="Actin-like ATPase domain"/>
    <property type="match status" value="1"/>
</dbReference>
<dbReference type="EMBL" id="FNJC01000004">
    <property type="protein sequence ID" value="SDP46954.1"/>
    <property type="molecule type" value="Genomic_DNA"/>
</dbReference>